<dbReference type="InterPro" id="IPR050807">
    <property type="entry name" value="TransReg_Diox_bact_type"/>
</dbReference>
<dbReference type="InterPro" id="IPR001387">
    <property type="entry name" value="Cro/C1-type_HTH"/>
</dbReference>
<dbReference type="Proteomes" id="UP000093807">
    <property type="component" value="Unassembled WGS sequence"/>
</dbReference>
<dbReference type="RefSeq" id="WP_064715170.1">
    <property type="nucleotide sequence ID" value="NZ_JMTM01000035.1"/>
</dbReference>
<dbReference type="SUPFAM" id="SSF47413">
    <property type="entry name" value="lambda repressor-like DNA-binding domains"/>
    <property type="match status" value="1"/>
</dbReference>
<evidence type="ECO:0000256" key="6">
    <source>
        <dbReference type="SAM" id="Phobius"/>
    </source>
</evidence>
<dbReference type="OrthoDB" id="1357763at2"/>
<dbReference type="GO" id="GO:0003700">
    <property type="term" value="F:DNA-binding transcription factor activity"/>
    <property type="evidence" value="ECO:0007669"/>
    <property type="project" value="TreeGrafter"/>
</dbReference>
<evidence type="ECO:0000256" key="1">
    <source>
        <dbReference type="ARBA" id="ARBA00004141"/>
    </source>
</evidence>
<gene>
    <name evidence="8" type="ORF">FLB_13610</name>
</gene>
<evidence type="ECO:0000313" key="9">
    <source>
        <dbReference type="Proteomes" id="UP000093807"/>
    </source>
</evidence>
<dbReference type="InterPro" id="IPR019109">
    <property type="entry name" value="MamF_MmsF"/>
</dbReference>
<feature type="transmembrane region" description="Helical" evidence="6">
    <location>
        <begin position="94"/>
        <end position="113"/>
    </location>
</feature>
<feature type="transmembrane region" description="Helical" evidence="6">
    <location>
        <begin position="152"/>
        <end position="173"/>
    </location>
</feature>
<keyword evidence="9" id="KW-1185">Reference proteome</keyword>
<evidence type="ECO:0000256" key="4">
    <source>
        <dbReference type="ARBA" id="ARBA00023125"/>
    </source>
</evidence>
<dbReference type="Gene3D" id="1.10.260.40">
    <property type="entry name" value="lambda repressor-like DNA-binding domains"/>
    <property type="match status" value="1"/>
</dbReference>
<dbReference type="PROSITE" id="PS50943">
    <property type="entry name" value="HTH_CROC1"/>
    <property type="match status" value="1"/>
</dbReference>
<dbReference type="Pfam" id="PF01381">
    <property type="entry name" value="HTH_3"/>
    <property type="match status" value="1"/>
</dbReference>
<name>A0A199XSZ7_9FLAO</name>
<protein>
    <submittedName>
        <fullName evidence="8">Helix-turn-helix protein</fullName>
    </submittedName>
</protein>
<keyword evidence="2 6" id="KW-0812">Transmembrane</keyword>
<dbReference type="SMART" id="SM00530">
    <property type="entry name" value="HTH_XRE"/>
    <property type="match status" value="1"/>
</dbReference>
<dbReference type="PATRIC" id="fig|29536.5.peg.1431"/>
<dbReference type="Pfam" id="PF09685">
    <property type="entry name" value="MamF_MmsF"/>
    <property type="match status" value="1"/>
</dbReference>
<sequence>MSKLKAIRETQNLTQEELAQKSGVSVRTIQRIETGKEPKGYTLKVLAQVLAIEANELLTEKPAKENLADVEEIEKNQETDLINFTKLKLINLSSIPFIIIPPFNIILPLLLMFTMKQKNSLAKQLISVQILWTIVAPIIFMLGIFLKLGNQFTILLMALIAISNVIIVLRNAVALDKEKKLFFKLNFSIL</sequence>
<feature type="transmembrane region" description="Helical" evidence="6">
    <location>
        <begin position="125"/>
        <end position="146"/>
    </location>
</feature>
<dbReference type="GO" id="GO:0005829">
    <property type="term" value="C:cytosol"/>
    <property type="evidence" value="ECO:0007669"/>
    <property type="project" value="TreeGrafter"/>
</dbReference>
<reference evidence="8 9" key="1">
    <citation type="submission" date="2016-06" db="EMBL/GenBank/DDBJ databases">
        <title>Draft genome sequence of Flavobacterium succinicans strain DD5b.</title>
        <authorList>
            <person name="Poehlein A."/>
            <person name="Daniel R."/>
            <person name="Simeonova D.D."/>
        </authorList>
    </citation>
    <scope>NUCLEOTIDE SEQUENCE [LARGE SCALE GENOMIC DNA]</scope>
    <source>
        <strain evidence="8 9">DD5b</strain>
    </source>
</reference>
<dbReference type="AlphaFoldDB" id="A0A199XSZ7"/>
<evidence type="ECO:0000256" key="2">
    <source>
        <dbReference type="ARBA" id="ARBA00022692"/>
    </source>
</evidence>
<dbReference type="GO" id="GO:0003677">
    <property type="term" value="F:DNA binding"/>
    <property type="evidence" value="ECO:0007669"/>
    <property type="project" value="UniProtKB-KW"/>
</dbReference>
<evidence type="ECO:0000256" key="3">
    <source>
        <dbReference type="ARBA" id="ARBA00022989"/>
    </source>
</evidence>
<evidence type="ECO:0000259" key="7">
    <source>
        <dbReference type="PROSITE" id="PS50943"/>
    </source>
</evidence>
<organism evidence="8 9">
    <name type="scientific">Flavobacterium succinicans</name>
    <dbReference type="NCBI Taxonomy" id="29536"/>
    <lineage>
        <taxon>Bacteria</taxon>
        <taxon>Pseudomonadati</taxon>
        <taxon>Bacteroidota</taxon>
        <taxon>Flavobacteriia</taxon>
        <taxon>Flavobacteriales</taxon>
        <taxon>Flavobacteriaceae</taxon>
        <taxon>Flavobacterium</taxon>
    </lineage>
</organism>
<comment type="caution">
    <text evidence="8">The sequence shown here is derived from an EMBL/GenBank/DDBJ whole genome shotgun (WGS) entry which is preliminary data.</text>
</comment>
<dbReference type="PANTHER" id="PTHR46797:SF1">
    <property type="entry name" value="METHYLPHOSPHONATE SYNTHASE"/>
    <property type="match status" value="1"/>
</dbReference>
<dbReference type="PANTHER" id="PTHR46797">
    <property type="entry name" value="HTH-TYPE TRANSCRIPTIONAL REGULATOR"/>
    <property type="match status" value="1"/>
</dbReference>
<dbReference type="InterPro" id="IPR010982">
    <property type="entry name" value="Lambda_DNA-bd_dom_sf"/>
</dbReference>
<dbReference type="EMBL" id="JMTM01000035">
    <property type="protein sequence ID" value="OAZ04366.1"/>
    <property type="molecule type" value="Genomic_DNA"/>
</dbReference>
<proteinExistence type="predicted"/>
<accession>A0A199XSZ7</accession>
<keyword evidence="4" id="KW-0238">DNA-binding</keyword>
<dbReference type="CDD" id="cd00093">
    <property type="entry name" value="HTH_XRE"/>
    <property type="match status" value="1"/>
</dbReference>
<feature type="domain" description="HTH cro/C1-type" evidence="7">
    <location>
        <begin position="4"/>
        <end position="57"/>
    </location>
</feature>
<evidence type="ECO:0000313" key="8">
    <source>
        <dbReference type="EMBL" id="OAZ04366.1"/>
    </source>
</evidence>
<keyword evidence="5 6" id="KW-0472">Membrane</keyword>
<keyword evidence="3 6" id="KW-1133">Transmembrane helix</keyword>
<comment type="subcellular location">
    <subcellularLocation>
        <location evidence="1">Membrane</location>
        <topology evidence="1">Multi-pass membrane protein</topology>
    </subcellularLocation>
</comment>
<evidence type="ECO:0000256" key="5">
    <source>
        <dbReference type="ARBA" id="ARBA00023136"/>
    </source>
</evidence>